<dbReference type="AlphaFoldDB" id="A0A0F5VGE9"/>
<dbReference type="PANTHER" id="PTHR34368">
    <property type="entry name" value="OS01G0962200 PROTEIN"/>
    <property type="match status" value="1"/>
</dbReference>
<feature type="transmembrane region" description="Helical" evidence="1">
    <location>
        <begin position="12"/>
        <end position="31"/>
    </location>
</feature>
<keyword evidence="1" id="KW-0812">Transmembrane</keyword>
<keyword evidence="1" id="KW-0472">Membrane</keyword>
<accession>A0A0F5VGE9</accession>
<dbReference type="PANTHER" id="PTHR34368:SF1">
    <property type="entry name" value="OS01G0962200 PROTEIN"/>
    <property type="match status" value="1"/>
</dbReference>
<name>A0A0F5VGE9_9GAMM</name>
<protein>
    <recommendedName>
        <fullName evidence="4">Alkaline phytoceramidase</fullName>
    </recommendedName>
</protein>
<feature type="transmembrane region" description="Helical" evidence="1">
    <location>
        <begin position="148"/>
        <end position="165"/>
    </location>
</feature>
<reference evidence="2 3" key="1">
    <citation type="submission" date="2014-12" db="EMBL/GenBank/DDBJ databases">
        <title>Mercury Reductase activity and rhizosphere competence traits in the genome of root associated Photobacterium halotolerans MELD1.</title>
        <authorList>
            <person name="Mathew D.C."/>
            <person name="Huang C.-C."/>
        </authorList>
    </citation>
    <scope>NUCLEOTIDE SEQUENCE [LARGE SCALE GENOMIC DNA]</scope>
    <source>
        <strain evidence="2 3">MELD1</strain>
    </source>
</reference>
<evidence type="ECO:0008006" key="4">
    <source>
        <dbReference type="Google" id="ProtNLM"/>
    </source>
</evidence>
<feature type="transmembrane region" description="Helical" evidence="1">
    <location>
        <begin position="51"/>
        <end position="71"/>
    </location>
</feature>
<dbReference type="OrthoDB" id="6088058at2"/>
<comment type="caution">
    <text evidence="2">The sequence shown here is derived from an EMBL/GenBank/DDBJ whole genome shotgun (WGS) entry which is preliminary data.</text>
</comment>
<evidence type="ECO:0000313" key="3">
    <source>
        <dbReference type="Proteomes" id="UP000033633"/>
    </source>
</evidence>
<gene>
    <name evidence="2" type="ORF">KY46_06975</name>
</gene>
<dbReference type="RefSeq" id="WP_082095711.1">
    <property type="nucleotide sequence ID" value="NZ_JWYV01000004.1"/>
</dbReference>
<feature type="transmembrane region" description="Helical" evidence="1">
    <location>
        <begin position="204"/>
        <end position="220"/>
    </location>
</feature>
<evidence type="ECO:0000256" key="1">
    <source>
        <dbReference type="SAM" id="Phobius"/>
    </source>
</evidence>
<dbReference type="PATRIC" id="fig|265726.11.peg.3450"/>
<dbReference type="EMBL" id="JWYV01000004">
    <property type="protein sequence ID" value="KKD00545.1"/>
    <property type="molecule type" value="Genomic_DNA"/>
</dbReference>
<sequence length="263" mass="29555">MITGPEQRKAGLLIGSALLLILVVLYWSPIIQPANFYDYADTRPCFGVNNFINVITNLPFALVGFLGIRLLSQIPAKQAAQVIEPEISSAYFLFFQALLATSLGSAFYHLSPDPFGLMLDRIPISLAFINLYCIVLSEYLSPRLGQKLLFPLNVFGLLAVMYWYLMTTYQEGPADLSAYVLVQLLPIVHLPLILMLCKERRPGGRYYLAALVTYGFAKLAELQDTTLYTLTGMWISGHSVKHLLAALAAWWIYRLLQLRTAKR</sequence>
<feature type="transmembrane region" description="Helical" evidence="1">
    <location>
        <begin position="232"/>
        <end position="253"/>
    </location>
</feature>
<keyword evidence="1" id="KW-1133">Transmembrane helix</keyword>
<feature type="transmembrane region" description="Helical" evidence="1">
    <location>
        <begin position="91"/>
        <end position="110"/>
    </location>
</feature>
<evidence type="ECO:0000313" key="2">
    <source>
        <dbReference type="EMBL" id="KKD00545.1"/>
    </source>
</evidence>
<feature type="transmembrane region" description="Helical" evidence="1">
    <location>
        <begin position="122"/>
        <end position="141"/>
    </location>
</feature>
<dbReference type="Proteomes" id="UP000033633">
    <property type="component" value="Unassembled WGS sequence"/>
</dbReference>
<proteinExistence type="predicted"/>
<dbReference type="STRING" id="265726.KY46_06975"/>
<keyword evidence="3" id="KW-1185">Reference proteome</keyword>
<organism evidence="2 3">
    <name type="scientific">Photobacterium halotolerans</name>
    <dbReference type="NCBI Taxonomy" id="265726"/>
    <lineage>
        <taxon>Bacteria</taxon>
        <taxon>Pseudomonadati</taxon>
        <taxon>Pseudomonadota</taxon>
        <taxon>Gammaproteobacteria</taxon>
        <taxon>Vibrionales</taxon>
        <taxon>Vibrionaceae</taxon>
        <taxon>Photobacterium</taxon>
    </lineage>
</organism>
<feature type="transmembrane region" description="Helical" evidence="1">
    <location>
        <begin position="177"/>
        <end position="197"/>
    </location>
</feature>